<protein>
    <recommendedName>
        <fullName evidence="1">Cysteine-rich domain-containing protein</fullName>
    </recommendedName>
</protein>
<reference evidence="3" key="1">
    <citation type="journal article" date="2009" name="Environ. Microbiol.">
        <title>Contribution of mobile genetic elements to Desulfovibrio vulgaris genome plasticity.</title>
        <authorList>
            <person name="Walker C.B."/>
            <person name="Stolyar S."/>
            <person name="Chivian D."/>
            <person name="Pinel N."/>
            <person name="Gabster J.A."/>
            <person name="Dehal P.S."/>
            <person name="He Z."/>
            <person name="Yang Z.K."/>
            <person name="Yen H.C."/>
            <person name="Zhou J."/>
            <person name="Wall J.D."/>
            <person name="Hazen T.C."/>
            <person name="Arkin A.P."/>
            <person name="Stahl D.A."/>
        </authorList>
    </citation>
    <scope>NUCLEOTIDE SEQUENCE [LARGE SCALE GENOMIC DNA]</scope>
    <source>
        <strain evidence="3">DP4</strain>
    </source>
</reference>
<organism evidence="2 3">
    <name type="scientific">Nitratidesulfovibrio vulgaris (strain DP4)</name>
    <name type="common">Desulfovibrio vulgaris</name>
    <dbReference type="NCBI Taxonomy" id="391774"/>
    <lineage>
        <taxon>Bacteria</taxon>
        <taxon>Pseudomonadati</taxon>
        <taxon>Thermodesulfobacteriota</taxon>
        <taxon>Desulfovibrionia</taxon>
        <taxon>Desulfovibrionales</taxon>
        <taxon>Desulfovibrionaceae</taxon>
        <taxon>Nitratidesulfovibrio</taxon>
    </lineage>
</organism>
<dbReference type="SMR" id="A0A0H3AA37"/>
<dbReference type="RefSeq" id="WP_010939071.1">
    <property type="nucleotide sequence ID" value="NC_008751.1"/>
</dbReference>
<dbReference type="AlphaFoldDB" id="A0A0H3AA37"/>
<name>A0A0H3AA37_NITV4</name>
<gene>
    <name evidence="2" type="ordered locus">Dvul_1375</name>
</gene>
<dbReference type="Pfam" id="PF02754">
    <property type="entry name" value="CCG"/>
    <property type="match status" value="2"/>
</dbReference>
<evidence type="ECO:0000313" key="3">
    <source>
        <dbReference type="Proteomes" id="UP000009173"/>
    </source>
</evidence>
<sequence>MYTYPEDIKTVYFFGTCLVDMSFPDAGMAGIRLLQRAGVEVVFPAAQSCCGQPAYNSGFFDEARTVALRQVEAFSAHDWPIVVPSGSCAGMMRFHYPELFAEAPDYFEVRRFSERVFELGDFLCNALHQTYEDKGAPIKVTWHSSCHAMREMGAVAAAKTLIGQLANVELVDLPYEYECCGFGGTFSIKQPELSGAMVSDKVANIRSTGAARVLSGDCGCLMNINGAMEKQSVPVQGQHLASFLWERING</sequence>
<dbReference type="PANTHER" id="PTHR30296">
    <property type="entry name" value="UNCHARACTERIZED PROTEIN YKGE"/>
    <property type="match status" value="1"/>
</dbReference>
<evidence type="ECO:0000313" key="2">
    <source>
        <dbReference type="EMBL" id="ABM28393.1"/>
    </source>
</evidence>
<dbReference type="InterPro" id="IPR004017">
    <property type="entry name" value="Cys_rich_dom"/>
</dbReference>
<feature type="domain" description="Cysteine-rich" evidence="1">
    <location>
        <begin position="11"/>
        <end position="93"/>
    </location>
</feature>
<dbReference type="GO" id="GO:0016491">
    <property type="term" value="F:oxidoreductase activity"/>
    <property type="evidence" value="ECO:0007669"/>
    <property type="project" value="UniProtKB-ARBA"/>
</dbReference>
<evidence type="ECO:0000259" key="1">
    <source>
        <dbReference type="Pfam" id="PF02754"/>
    </source>
</evidence>
<dbReference type="Proteomes" id="UP000009173">
    <property type="component" value="Chromosome"/>
</dbReference>
<dbReference type="KEGG" id="dvl:Dvul_1375"/>
<dbReference type="GO" id="GO:0005829">
    <property type="term" value="C:cytosol"/>
    <property type="evidence" value="ECO:0007669"/>
    <property type="project" value="TreeGrafter"/>
</dbReference>
<accession>A0A0H3AA37</accession>
<dbReference type="PANTHER" id="PTHR30296:SF0">
    <property type="entry name" value="LACTATE UTILIZATION PROTEIN A"/>
    <property type="match status" value="1"/>
</dbReference>
<dbReference type="HOGENOM" id="CLU_023081_1_0_7"/>
<feature type="domain" description="Cysteine-rich" evidence="1">
    <location>
        <begin position="140"/>
        <end position="224"/>
    </location>
</feature>
<dbReference type="EMBL" id="CP000527">
    <property type="protein sequence ID" value="ABM28393.1"/>
    <property type="molecule type" value="Genomic_DNA"/>
</dbReference>
<proteinExistence type="predicted"/>